<evidence type="ECO:0000313" key="2">
    <source>
        <dbReference type="Proteomes" id="UP001066276"/>
    </source>
</evidence>
<proteinExistence type="predicted"/>
<dbReference type="Proteomes" id="UP001066276">
    <property type="component" value="Chromosome 8"/>
</dbReference>
<comment type="caution">
    <text evidence="1">The sequence shown here is derived from an EMBL/GenBank/DDBJ whole genome shotgun (WGS) entry which is preliminary data.</text>
</comment>
<accession>A0AAV7P1J0</accession>
<evidence type="ECO:0000313" key="1">
    <source>
        <dbReference type="EMBL" id="KAJ1121082.1"/>
    </source>
</evidence>
<keyword evidence="2" id="KW-1185">Reference proteome</keyword>
<reference evidence="1" key="1">
    <citation type="journal article" date="2022" name="bioRxiv">
        <title>Sequencing and chromosome-scale assembly of the giantPleurodeles waltlgenome.</title>
        <authorList>
            <person name="Brown T."/>
            <person name="Elewa A."/>
            <person name="Iarovenko S."/>
            <person name="Subramanian E."/>
            <person name="Araus A.J."/>
            <person name="Petzold A."/>
            <person name="Susuki M."/>
            <person name="Suzuki K.-i.T."/>
            <person name="Hayashi T."/>
            <person name="Toyoda A."/>
            <person name="Oliveira C."/>
            <person name="Osipova E."/>
            <person name="Leigh N.D."/>
            <person name="Simon A."/>
            <person name="Yun M.H."/>
        </authorList>
    </citation>
    <scope>NUCLEOTIDE SEQUENCE</scope>
    <source>
        <strain evidence="1">20211129_DDA</strain>
        <tissue evidence="1">Liver</tissue>
    </source>
</reference>
<protein>
    <submittedName>
        <fullName evidence="1">Uncharacterized protein</fullName>
    </submittedName>
</protein>
<dbReference type="EMBL" id="JANPWB010000012">
    <property type="protein sequence ID" value="KAJ1121082.1"/>
    <property type="molecule type" value="Genomic_DNA"/>
</dbReference>
<gene>
    <name evidence="1" type="ORF">NDU88_009210</name>
</gene>
<organism evidence="1 2">
    <name type="scientific">Pleurodeles waltl</name>
    <name type="common">Iberian ribbed newt</name>
    <dbReference type="NCBI Taxonomy" id="8319"/>
    <lineage>
        <taxon>Eukaryota</taxon>
        <taxon>Metazoa</taxon>
        <taxon>Chordata</taxon>
        <taxon>Craniata</taxon>
        <taxon>Vertebrata</taxon>
        <taxon>Euteleostomi</taxon>
        <taxon>Amphibia</taxon>
        <taxon>Batrachia</taxon>
        <taxon>Caudata</taxon>
        <taxon>Salamandroidea</taxon>
        <taxon>Salamandridae</taxon>
        <taxon>Pleurodelinae</taxon>
        <taxon>Pleurodeles</taxon>
    </lineage>
</organism>
<name>A0AAV7P1J0_PLEWA</name>
<dbReference type="AlphaFoldDB" id="A0AAV7P1J0"/>
<sequence length="355" mass="41194">MGTFFVPGKFLQNSQVREGLEKWKSSRKVAPEMLSKLERSLRCSPDMLGVCLGLAAPHFPVVWLKHVTTLESFRGILECGAFYGSNRPFLLRNEVEDLRVFCWSPHIPVPEVESFKNKRYSEFIQRLEDRGATYAHLSPEEKGDLRDMLASSPALRPDSRYGNFQFTFRLEELLRRYSEQHCGGQEPVLRVLGTEAHKLEVVHWVLIHSPSSREFDHLPRVDSVWPRSRAGNLMWGPESPTDLYTWFIDPSSGRLMKYPRHWKSWKRYDPWIWNNVVFAFHLPWGRTLDLGRDTLLGGVESCETAKSLWGRSSPILRHPKEEYMSQEHAEDYIREERGRAGILGNHAPLVTPIYC</sequence>